<dbReference type="STRING" id="36022.A0A061B071"/>
<evidence type="ECO:0000313" key="2">
    <source>
        <dbReference type="EMBL" id="ONH67117.1"/>
    </source>
</evidence>
<dbReference type="AlphaFoldDB" id="A0A061B071"/>
<proteinExistence type="predicted"/>
<evidence type="ECO:0000313" key="3">
    <source>
        <dbReference type="Proteomes" id="UP000189513"/>
    </source>
</evidence>
<sequence length="308" mass="35410">MLSSSGRLLTLRGFSTTHRAAFIGKFTQQLAATKPKRHVVETLNVPIGLEKAPEVTDNQGDMRSVTQKFKDFMDRDKNRLRQKELEKEIAKSGMYDLYTYRNTKGKLFNSPPAYWKSEKALYFPNFHGEDLTSSKPRPTLDTLLGKISVVRVFTSQMGDKSSQGFFKTSEANYLSPEGYTRFLELYPKAQIIDINITENATKALFVKMSKSNLAKMNHKDRTDKYFIVPRKTIPLDIREQIKLDNTYGGFIYVLDPSMKIRWAVCGDAEDKEKNMLWRTVRGLHKELAQAVEKSKLDEENAEEEPQKN</sequence>
<name>A0A061B071_CYBFA</name>
<dbReference type="Pfam" id="PF05176">
    <property type="entry name" value="ATP-synt_10"/>
    <property type="match status" value="1"/>
</dbReference>
<dbReference type="OMA" id="YFPNFHG"/>
<keyword evidence="3" id="KW-1185">Reference proteome</keyword>
<evidence type="ECO:0000313" key="1">
    <source>
        <dbReference type="EMBL" id="CDR43210.1"/>
    </source>
</evidence>
<dbReference type="OrthoDB" id="17089at2759"/>
<protein>
    <submittedName>
        <fullName evidence="1">CYFA0S11e01574g1_1</fullName>
    </submittedName>
    <submittedName>
        <fullName evidence="2">Mitochondrial ATPase complex subunit ATP10</fullName>
    </submittedName>
</protein>
<dbReference type="EMBL" id="MPUK01000005">
    <property type="protein sequence ID" value="ONH67117.1"/>
    <property type="molecule type" value="Genomic_DNA"/>
</dbReference>
<organism evidence="1">
    <name type="scientific">Cyberlindnera fabianii</name>
    <name type="common">Yeast</name>
    <name type="synonym">Hansenula fabianii</name>
    <dbReference type="NCBI Taxonomy" id="36022"/>
    <lineage>
        <taxon>Eukaryota</taxon>
        <taxon>Fungi</taxon>
        <taxon>Dikarya</taxon>
        <taxon>Ascomycota</taxon>
        <taxon>Saccharomycotina</taxon>
        <taxon>Saccharomycetes</taxon>
        <taxon>Phaffomycetales</taxon>
        <taxon>Phaffomycetaceae</taxon>
        <taxon>Cyberlindnera</taxon>
    </lineage>
</organism>
<reference evidence="1" key="1">
    <citation type="journal article" date="2014" name="Genome Announc.">
        <title>Genome sequence of the yeast Cyberlindnera fabianii (Hansenula fabianii).</title>
        <authorList>
            <person name="Freel K.C."/>
            <person name="Sarilar V."/>
            <person name="Neuveglise C."/>
            <person name="Devillers H."/>
            <person name="Friedrich A."/>
            <person name="Schacherer J."/>
        </authorList>
    </citation>
    <scope>NUCLEOTIDE SEQUENCE</scope>
    <source>
        <strain evidence="1">YJS4271</strain>
    </source>
</reference>
<reference evidence="3" key="2">
    <citation type="journal article" date="2017" name="Genome Announc.">
        <title>Genome sequences of Cyberlindnera fabianii 65, Pichia kudriavzevii 129, and Saccharomyces cerevisiae 131 isolated from fermented masau fruits in Zimbabwe.</title>
        <authorList>
            <person name="van Rijswijck I.M.H."/>
            <person name="Derks M.F.L."/>
            <person name="Abee T."/>
            <person name="de Ridder D."/>
            <person name="Smid E.J."/>
        </authorList>
    </citation>
    <scope>NUCLEOTIDE SEQUENCE [LARGE SCALE GENOMIC DNA]</scope>
    <source>
        <strain evidence="3">65</strain>
    </source>
</reference>
<reference evidence="2" key="3">
    <citation type="submission" date="2017-01" db="EMBL/GenBank/DDBJ databases">
        <authorList>
            <person name="Mah S.A."/>
            <person name="Swanson W.J."/>
            <person name="Moy G.W."/>
            <person name="Vacquier V.D."/>
        </authorList>
    </citation>
    <scope>NUCLEOTIDE SEQUENCE [LARGE SCALE GENOMIC DNA]</scope>
    <source>
        <strain evidence="2">65</strain>
    </source>
</reference>
<gene>
    <name evidence="2" type="ORF">BON22_2878</name>
    <name evidence="1" type="ORF">CYFA0S_11e01574g</name>
</gene>
<dbReference type="GO" id="GO:0033615">
    <property type="term" value="P:mitochondrial proton-transporting ATP synthase complex assembly"/>
    <property type="evidence" value="ECO:0007669"/>
    <property type="project" value="TreeGrafter"/>
</dbReference>
<dbReference type="VEuPathDB" id="FungiDB:BON22_2878"/>
<dbReference type="PANTHER" id="PTHR28106:SF1">
    <property type="entry name" value="MITOCHONDRIAL ATPASE COMPLEX SUBUNIT ATP10"/>
    <property type="match status" value="1"/>
</dbReference>
<dbReference type="GO" id="GO:0005743">
    <property type="term" value="C:mitochondrial inner membrane"/>
    <property type="evidence" value="ECO:0007669"/>
    <property type="project" value="TreeGrafter"/>
</dbReference>
<dbReference type="InterPro" id="IPR007849">
    <property type="entry name" value="ATP10"/>
</dbReference>
<accession>A0A061B071</accession>
<dbReference type="EMBL" id="LK052896">
    <property type="protein sequence ID" value="CDR43210.1"/>
    <property type="molecule type" value="Genomic_DNA"/>
</dbReference>
<dbReference type="Proteomes" id="UP000189513">
    <property type="component" value="Unassembled WGS sequence"/>
</dbReference>
<dbReference type="PANTHER" id="PTHR28106">
    <property type="entry name" value="MITOCHONDRIAL ATPASE COMPLEX SUBUNIT ATP10"/>
    <property type="match status" value="1"/>
</dbReference>